<comment type="caution">
    <text evidence="1">The sequence shown here is derived from an EMBL/GenBank/DDBJ whole genome shotgun (WGS) entry which is preliminary data.</text>
</comment>
<gene>
    <name evidence="1" type="ORF">NRB56_40030</name>
</gene>
<dbReference type="Proteomes" id="UP000431401">
    <property type="component" value="Unassembled WGS sequence"/>
</dbReference>
<evidence type="ECO:0000313" key="1">
    <source>
        <dbReference type="EMBL" id="MQY28419.1"/>
    </source>
</evidence>
<dbReference type="AlphaFoldDB" id="A0A7K0DRP2"/>
<sequence>MSHQPLADFYPRLPGPARFIGEILAGLRLGKSVVVVFPEAMVEAGVADAILHEIAAENGRAEYCDPSTEAFPTRILATFGVDPLHARDYEEWDTIIGWTAWHGSWVLIPGWQHHDVEEIVRRWPAQLNACGLSIEDRPKLVIAVRLADLPRSTITHLDAAGVAVHWWWGVLDRLDTEIRLSTISEQVVDPVDAAVIAELAGWDLPCVDHLFGSWDRTSTGLPDAVRDYRTESRHWDPKPAAAQRLQSRRGLTAPPVELEQLWRDGLVERWGRSIRSAPHALDDAEVARRMWMAHNRVLIPHVDEERTRFERTILEKASAQALHGLARRSDDIIEIGSLAWLVETRRVDIGSRDRQRLQTFRDLRNDLAHHKPVTDDLLRRVLDYLED</sequence>
<keyword evidence="2" id="KW-1185">Reference proteome</keyword>
<evidence type="ECO:0000313" key="2">
    <source>
        <dbReference type="Proteomes" id="UP000431401"/>
    </source>
</evidence>
<protein>
    <submittedName>
        <fullName evidence="1">Uncharacterized protein</fullName>
    </submittedName>
</protein>
<dbReference type="EMBL" id="WEGI01000008">
    <property type="protein sequence ID" value="MQY28419.1"/>
    <property type="molecule type" value="Genomic_DNA"/>
</dbReference>
<reference evidence="1 2" key="1">
    <citation type="submission" date="2019-10" db="EMBL/GenBank/DDBJ databases">
        <title>Nocardia macrotermitis sp. nov. and Nocardia aurantia sp. nov., isolated from the gut of fungus growing-termite Macrotermes natalensis.</title>
        <authorList>
            <person name="Benndorf R."/>
            <person name="Schwitalla J."/>
            <person name="Martin K."/>
            <person name="De Beer W."/>
            <person name="Kaster A.-K."/>
            <person name="Vollmers J."/>
            <person name="Poulsen M."/>
            <person name="Beemelmanns C."/>
        </authorList>
    </citation>
    <scope>NUCLEOTIDE SEQUENCE [LARGE SCALE GENOMIC DNA]</scope>
    <source>
        <strain evidence="1 2">RB56</strain>
    </source>
</reference>
<accession>A0A7K0DRP2</accession>
<dbReference type="RefSeq" id="WP_153344312.1">
    <property type="nucleotide sequence ID" value="NZ_WEGI01000008.1"/>
</dbReference>
<proteinExistence type="predicted"/>
<organism evidence="1 2">
    <name type="scientific">Nocardia aurantia</name>
    <dbReference type="NCBI Taxonomy" id="2585199"/>
    <lineage>
        <taxon>Bacteria</taxon>
        <taxon>Bacillati</taxon>
        <taxon>Actinomycetota</taxon>
        <taxon>Actinomycetes</taxon>
        <taxon>Mycobacteriales</taxon>
        <taxon>Nocardiaceae</taxon>
        <taxon>Nocardia</taxon>
    </lineage>
</organism>
<name>A0A7K0DRP2_9NOCA</name>
<dbReference type="OrthoDB" id="3678450at2"/>